<organism evidence="2 3">
    <name type="scientific">Cryptococcus neoformans Tu259-1</name>
    <dbReference type="NCBI Taxonomy" id="1230072"/>
    <lineage>
        <taxon>Eukaryota</taxon>
        <taxon>Fungi</taxon>
        <taxon>Dikarya</taxon>
        <taxon>Basidiomycota</taxon>
        <taxon>Agaricomycotina</taxon>
        <taxon>Tremellomycetes</taxon>
        <taxon>Tremellales</taxon>
        <taxon>Cryptococcaceae</taxon>
        <taxon>Cryptococcus</taxon>
        <taxon>Cryptococcus neoformans species complex</taxon>
    </lineage>
</organism>
<protein>
    <submittedName>
        <fullName evidence="2">Uncharacterized protein</fullName>
    </submittedName>
</protein>
<dbReference type="Proteomes" id="UP000199727">
    <property type="component" value="Unassembled WGS sequence"/>
</dbReference>
<evidence type="ECO:0000313" key="3">
    <source>
        <dbReference type="Proteomes" id="UP000199727"/>
    </source>
</evidence>
<comment type="caution">
    <text evidence="2">The sequence shown here is derived from an EMBL/GenBank/DDBJ whole genome shotgun (WGS) entry which is preliminary data.</text>
</comment>
<name>A0A854QCB6_CRYNE</name>
<feature type="compositionally biased region" description="Basic and acidic residues" evidence="1">
    <location>
        <begin position="156"/>
        <end position="173"/>
    </location>
</feature>
<dbReference type="OrthoDB" id="2564778at2759"/>
<proteinExistence type="predicted"/>
<dbReference type="EMBL" id="AMKT01000041">
    <property type="protein sequence ID" value="OXG21941.1"/>
    <property type="molecule type" value="Genomic_DNA"/>
</dbReference>
<evidence type="ECO:0000256" key="1">
    <source>
        <dbReference type="SAM" id="MobiDB-lite"/>
    </source>
</evidence>
<reference evidence="2 3" key="1">
    <citation type="submission" date="2017-06" db="EMBL/GenBank/DDBJ databases">
        <title>Global population genomics of the pathogenic fungus Cryptococcus neoformans var. grubii.</title>
        <authorList>
            <person name="Cuomo C."/>
            <person name="Litvintseva A."/>
            <person name="Chen Y."/>
            <person name="Young S."/>
            <person name="Zeng Q."/>
            <person name="Chapman S."/>
            <person name="Gujja S."/>
            <person name="Saif S."/>
            <person name="Birren B."/>
        </authorList>
    </citation>
    <scope>NUCLEOTIDE SEQUENCE [LARGE SCALE GENOMIC DNA]</scope>
    <source>
        <strain evidence="2 3">Tu259-1</strain>
    </source>
</reference>
<accession>A0A854QCB6</accession>
<evidence type="ECO:0000313" key="2">
    <source>
        <dbReference type="EMBL" id="OXG21941.1"/>
    </source>
</evidence>
<sequence length="290" mass="32450">MLFSQLSSTMPTRSTVLTSLFKPLNLRALHTTRPALFQPTPELPPNPTSAEALGFAPHGDRKRHLPQDLKVEVPDSANRNVSTLKDARKPGRERRHRAIPNPNTDADFFSVTDSDSPEPLRRPNARARRTKSVSPDLVAAAESALPPDVQRRQRRDRASKDSKRTERPKRVDPVREFREKRAMLPRRHLVVDVVDHSPEGMFGKQRLIGQTFNRNVGFGNPRHPIPLEASQLLTDLPDTPIPVLSAIPTKAHHQTIQLAEWSAALNATMQGNAKTSLPEVVRNVIGVDRQ</sequence>
<feature type="region of interest" description="Disordered" evidence="1">
    <location>
        <begin position="36"/>
        <end position="173"/>
    </location>
</feature>
<gene>
    <name evidence="2" type="ORF">C361_03368</name>
</gene>
<dbReference type="AlphaFoldDB" id="A0A854QCB6"/>